<proteinExistence type="predicted"/>
<feature type="compositionally biased region" description="Polar residues" evidence="1">
    <location>
        <begin position="54"/>
        <end position="63"/>
    </location>
</feature>
<feature type="region of interest" description="Disordered" evidence="1">
    <location>
        <begin position="54"/>
        <end position="75"/>
    </location>
</feature>
<evidence type="ECO:0000313" key="3">
    <source>
        <dbReference type="Proteomes" id="UP000197138"/>
    </source>
</evidence>
<comment type="caution">
    <text evidence="2">The sequence shown here is derived from an EMBL/GenBank/DDBJ whole genome shotgun (WGS) entry which is preliminary data.</text>
</comment>
<name>A0A218XQG9_PUNGR</name>
<dbReference type="Proteomes" id="UP000197138">
    <property type="component" value="Unassembled WGS sequence"/>
</dbReference>
<gene>
    <name evidence="2" type="ORF">CDL15_Pgr023425</name>
</gene>
<protein>
    <submittedName>
        <fullName evidence="2">Uncharacterized protein</fullName>
    </submittedName>
</protein>
<sequence length="119" mass="13164">MEYVGALHQSSSLTAQDAGFRRTSSIGNRLILRSHVFVTWSRDRMVLATRATSYSRPPTTWRTTPAKAASTRARDPANEGSILLDGWRELDTLDVEDCVFWVPKSNSGVKEIPADLPGS</sequence>
<reference evidence="3" key="1">
    <citation type="journal article" date="2017" name="Plant J.">
        <title>The pomegranate (Punica granatum L.) genome and the genomics of punicalagin biosynthesis.</title>
        <authorList>
            <person name="Qin G."/>
            <person name="Xu C."/>
            <person name="Ming R."/>
            <person name="Tang H."/>
            <person name="Guyot R."/>
            <person name="Kramer E.M."/>
            <person name="Hu Y."/>
            <person name="Yi X."/>
            <person name="Qi Y."/>
            <person name="Xu X."/>
            <person name="Gao Z."/>
            <person name="Pan H."/>
            <person name="Jian J."/>
            <person name="Tian Y."/>
            <person name="Yue Z."/>
            <person name="Xu Y."/>
        </authorList>
    </citation>
    <scope>NUCLEOTIDE SEQUENCE [LARGE SCALE GENOMIC DNA]</scope>
    <source>
        <strain evidence="3">cv. Dabenzi</strain>
    </source>
</reference>
<dbReference type="AlphaFoldDB" id="A0A218XQG9"/>
<accession>A0A218XQG9</accession>
<dbReference type="EMBL" id="MTKT01001026">
    <property type="protein sequence ID" value="OWM87048.1"/>
    <property type="molecule type" value="Genomic_DNA"/>
</dbReference>
<evidence type="ECO:0000256" key="1">
    <source>
        <dbReference type="SAM" id="MobiDB-lite"/>
    </source>
</evidence>
<organism evidence="2 3">
    <name type="scientific">Punica granatum</name>
    <name type="common">Pomegranate</name>
    <dbReference type="NCBI Taxonomy" id="22663"/>
    <lineage>
        <taxon>Eukaryota</taxon>
        <taxon>Viridiplantae</taxon>
        <taxon>Streptophyta</taxon>
        <taxon>Embryophyta</taxon>
        <taxon>Tracheophyta</taxon>
        <taxon>Spermatophyta</taxon>
        <taxon>Magnoliopsida</taxon>
        <taxon>eudicotyledons</taxon>
        <taxon>Gunneridae</taxon>
        <taxon>Pentapetalae</taxon>
        <taxon>rosids</taxon>
        <taxon>malvids</taxon>
        <taxon>Myrtales</taxon>
        <taxon>Lythraceae</taxon>
        <taxon>Punica</taxon>
    </lineage>
</organism>
<evidence type="ECO:0000313" key="2">
    <source>
        <dbReference type="EMBL" id="OWM87048.1"/>
    </source>
</evidence>